<dbReference type="Pfam" id="PF00385">
    <property type="entry name" value="Chromo"/>
    <property type="match status" value="1"/>
</dbReference>
<organism evidence="3 4">
    <name type="scientific">Gossypium arboreum</name>
    <name type="common">Tree cotton</name>
    <name type="synonym">Gossypium nanking</name>
    <dbReference type="NCBI Taxonomy" id="29729"/>
    <lineage>
        <taxon>Eukaryota</taxon>
        <taxon>Viridiplantae</taxon>
        <taxon>Streptophyta</taxon>
        <taxon>Embryophyta</taxon>
        <taxon>Tracheophyta</taxon>
        <taxon>Spermatophyta</taxon>
        <taxon>Magnoliopsida</taxon>
        <taxon>eudicotyledons</taxon>
        <taxon>Gunneridae</taxon>
        <taxon>Pentapetalae</taxon>
        <taxon>rosids</taxon>
        <taxon>malvids</taxon>
        <taxon>Malvales</taxon>
        <taxon>Malvaceae</taxon>
        <taxon>Malvoideae</taxon>
        <taxon>Gossypium</taxon>
    </lineage>
</organism>
<dbReference type="EMBL" id="JARKNE010000003">
    <property type="protein sequence ID" value="KAK5838444.1"/>
    <property type="molecule type" value="Genomic_DNA"/>
</dbReference>
<protein>
    <recommendedName>
        <fullName evidence="5">Retrotransposable element Tf2</fullName>
    </recommendedName>
</protein>
<evidence type="ECO:0000313" key="4">
    <source>
        <dbReference type="Proteomes" id="UP001358586"/>
    </source>
</evidence>
<name>A0ABR0QHD8_GOSAR</name>
<keyword evidence="4" id="KW-1185">Reference proteome</keyword>
<dbReference type="InterPro" id="IPR016197">
    <property type="entry name" value="Chromo-like_dom_sf"/>
</dbReference>
<reference evidence="3 4" key="1">
    <citation type="submission" date="2023-03" db="EMBL/GenBank/DDBJ databases">
        <title>WGS of Gossypium arboreum.</title>
        <authorList>
            <person name="Yu D."/>
        </authorList>
    </citation>
    <scope>NUCLEOTIDE SEQUENCE [LARGE SCALE GENOMIC DNA]</scope>
    <source>
        <tissue evidence="3">Leaf</tissue>
    </source>
</reference>
<dbReference type="InterPro" id="IPR012337">
    <property type="entry name" value="RNaseH-like_sf"/>
</dbReference>
<sequence length="233" mass="26958">MTGETPAHWFLWLPFAEWWYNSSFHSSIQLTPYEALYGQPPPTHMPYLAGTYSVAGVDRSLQAREAARKLLQFYLTRAQKPMKLFADKHRSERTLQVGDLVYLRLQPYRQQTVRRILNQKLSPKFYGHFSVIKKVGEVVYTLQLPPGSRIHLTFHVSQLKEHIGASVTQAQLPLVDIHGVLPKEPARIVDRRMVKKGNRAVTEVLVEWADSFPEDATWESLDLLQTKYPHFHP</sequence>
<dbReference type="Gene3D" id="3.30.420.10">
    <property type="entry name" value="Ribonuclease H-like superfamily/Ribonuclease H"/>
    <property type="match status" value="1"/>
</dbReference>
<evidence type="ECO:0000259" key="2">
    <source>
        <dbReference type="Pfam" id="PF24626"/>
    </source>
</evidence>
<dbReference type="Gene3D" id="2.40.50.40">
    <property type="match status" value="1"/>
</dbReference>
<dbReference type="SUPFAM" id="SSF54160">
    <property type="entry name" value="Chromo domain-like"/>
    <property type="match status" value="1"/>
</dbReference>
<dbReference type="InterPro" id="IPR056924">
    <property type="entry name" value="SH3_Tf2-1"/>
</dbReference>
<dbReference type="Proteomes" id="UP001358586">
    <property type="component" value="Chromosome 3"/>
</dbReference>
<evidence type="ECO:0000259" key="1">
    <source>
        <dbReference type="Pfam" id="PF00385"/>
    </source>
</evidence>
<dbReference type="Pfam" id="PF24626">
    <property type="entry name" value="SH3_Tf2-1"/>
    <property type="match status" value="1"/>
</dbReference>
<dbReference type="InterPro" id="IPR036397">
    <property type="entry name" value="RNaseH_sf"/>
</dbReference>
<comment type="caution">
    <text evidence="3">The sequence shown here is derived from an EMBL/GenBank/DDBJ whole genome shotgun (WGS) entry which is preliminary data.</text>
</comment>
<proteinExistence type="predicted"/>
<accession>A0ABR0QHD8</accession>
<gene>
    <name evidence="3" type="ORF">PVK06_007174</name>
</gene>
<feature type="domain" description="Chromo" evidence="1">
    <location>
        <begin position="184"/>
        <end position="230"/>
    </location>
</feature>
<feature type="domain" description="Tf2-1-like SH3-like" evidence="2">
    <location>
        <begin position="98"/>
        <end position="162"/>
    </location>
</feature>
<evidence type="ECO:0000313" key="3">
    <source>
        <dbReference type="EMBL" id="KAK5838444.1"/>
    </source>
</evidence>
<dbReference type="PANTHER" id="PTHR46148:SF52">
    <property type="entry name" value="OS04G0603800 PROTEIN"/>
    <property type="match status" value="1"/>
</dbReference>
<dbReference type="InterPro" id="IPR023780">
    <property type="entry name" value="Chromo_domain"/>
</dbReference>
<dbReference type="SUPFAM" id="SSF53098">
    <property type="entry name" value="Ribonuclease H-like"/>
    <property type="match status" value="1"/>
</dbReference>
<evidence type="ECO:0008006" key="5">
    <source>
        <dbReference type="Google" id="ProtNLM"/>
    </source>
</evidence>
<dbReference type="PANTHER" id="PTHR46148">
    <property type="entry name" value="CHROMO DOMAIN-CONTAINING PROTEIN"/>
    <property type="match status" value="1"/>
</dbReference>